<accession>A0A0J0XYR8</accession>
<feature type="compositionally biased region" description="Low complexity" evidence="1">
    <location>
        <begin position="22"/>
        <end position="39"/>
    </location>
</feature>
<dbReference type="GeneID" id="28985330"/>
<feature type="compositionally biased region" description="Pro residues" evidence="1">
    <location>
        <begin position="163"/>
        <end position="174"/>
    </location>
</feature>
<feature type="region of interest" description="Disordered" evidence="1">
    <location>
        <begin position="414"/>
        <end position="470"/>
    </location>
</feature>
<feature type="region of interest" description="Disordered" evidence="1">
    <location>
        <begin position="129"/>
        <end position="177"/>
    </location>
</feature>
<organism evidence="2 3">
    <name type="scientific">Cutaneotrichosporon oleaginosum</name>
    <dbReference type="NCBI Taxonomy" id="879819"/>
    <lineage>
        <taxon>Eukaryota</taxon>
        <taxon>Fungi</taxon>
        <taxon>Dikarya</taxon>
        <taxon>Basidiomycota</taxon>
        <taxon>Agaricomycotina</taxon>
        <taxon>Tremellomycetes</taxon>
        <taxon>Trichosporonales</taxon>
        <taxon>Trichosporonaceae</taxon>
        <taxon>Cutaneotrichosporon</taxon>
    </lineage>
</organism>
<feature type="region of interest" description="Disordered" evidence="1">
    <location>
        <begin position="194"/>
        <end position="240"/>
    </location>
</feature>
<dbReference type="EMBL" id="KQ087178">
    <property type="protein sequence ID" value="KLT46176.1"/>
    <property type="molecule type" value="Genomic_DNA"/>
</dbReference>
<dbReference type="AlphaFoldDB" id="A0A0J0XYR8"/>
<gene>
    <name evidence="2" type="ORF">CC85DRAFT_289889</name>
</gene>
<feature type="region of interest" description="Disordered" evidence="1">
    <location>
        <begin position="275"/>
        <end position="316"/>
    </location>
</feature>
<reference evidence="2 3" key="1">
    <citation type="submission" date="2015-03" db="EMBL/GenBank/DDBJ databases">
        <title>Genomics and transcriptomics of the oil-accumulating basidiomycete yeast T. oleaginosus allow insights into substrate utilization and the diverse evolutionary trajectories of mating systems in fungi.</title>
        <authorList>
            <consortium name="DOE Joint Genome Institute"/>
            <person name="Kourist R."/>
            <person name="Kracht O."/>
            <person name="Bracharz F."/>
            <person name="Lipzen A."/>
            <person name="Nolan M."/>
            <person name="Ohm R."/>
            <person name="Grigoriev I."/>
            <person name="Sun S."/>
            <person name="Heitman J."/>
            <person name="Bruck T."/>
            <person name="Nowrousian M."/>
        </authorList>
    </citation>
    <scope>NUCLEOTIDE SEQUENCE [LARGE SCALE GENOMIC DNA]</scope>
    <source>
        <strain evidence="2 3">IBC0246</strain>
    </source>
</reference>
<dbReference type="Proteomes" id="UP000053611">
    <property type="component" value="Unassembled WGS sequence"/>
</dbReference>
<feature type="compositionally biased region" description="Low complexity" evidence="1">
    <location>
        <begin position="215"/>
        <end position="240"/>
    </location>
</feature>
<sequence length="483" mass="50604">MMPSHLYSLNSPSGSTPHLAFTSSSSSSSLTSLPSPTSSFINKSRARISAPPPPRRRTASTSATLAPPPLPTVLASPDPENRVRTARRSVQFSKQSGVVNWARPIAPNHENAPAVPPLPPSSFTMRPTATAPLDTPTFGVSRRTSNTGSLSSSSGEDELPTTPRLPPGAVPPEPRAWAVSADLKGLGVSNVPLPKISSVPPPQHPELIARDSEDSLASEAGSLGGESTTTAASSSPSTPTRLFFVSESFDALSKPTSLEELSRLRAAAKQLDLESQRLRRHRGQDPAQVRRLRRKAVPQLTEADLAPADPAPRPRPRAALRHSLIAPPGYSFRVDDEPPRDHPFVAQATTLAEARAIAKLKSQAADGLGAIVPPPSAAARRQAFYSQGKAAQSVIEFSPRKSAWTPPPFLAARANASAHAGHTPASPAAPGPPVTVLPAPLPVPGPGPGPGLESDALPSPTRKASHSFLKNKKLSRLFGKAAA</sequence>
<feature type="compositionally biased region" description="Low complexity" evidence="1">
    <location>
        <begin position="141"/>
        <end position="154"/>
    </location>
</feature>
<evidence type="ECO:0000313" key="3">
    <source>
        <dbReference type="Proteomes" id="UP000053611"/>
    </source>
</evidence>
<feature type="compositionally biased region" description="Polar residues" evidence="1">
    <location>
        <begin position="7"/>
        <end position="16"/>
    </location>
</feature>
<feature type="region of interest" description="Disordered" evidence="1">
    <location>
        <begin position="1"/>
        <end position="91"/>
    </location>
</feature>
<dbReference type="OrthoDB" id="10684704at2759"/>
<evidence type="ECO:0000256" key="1">
    <source>
        <dbReference type="SAM" id="MobiDB-lite"/>
    </source>
</evidence>
<feature type="compositionally biased region" description="Pro residues" evidence="1">
    <location>
        <begin position="427"/>
        <end position="449"/>
    </location>
</feature>
<proteinExistence type="predicted"/>
<keyword evidence="3" id="KW-1185">Reference proteome</keyword>
<name>A0A0J0XYR8_9TREE</name>
<evidence type="ECO:0000313" key="2">
    <source>
        <dbReference type="EMBL" id="KLT46176.1"/>
    </source>
</evidence>
<dbReference type="RefSeq" id="XP_018282667.1">
    <property type="nucleotide sequence ID" value="XM_018424727.1"/>
</dbReference>
<protein>
    <submittedName>
        <fullName evidence="2">Uncharacterized protein</fullName>
    </submittedName>
</protein>